<evidence type="ECO:0000313" key="3">
    <source>
        <dbReference type="Proteomes" id="UP001527866"/>
    </source>
</evidence>
<keyword evidence="3" id="KW-1185">Reference proteome</keyword>
<feature type="transmembrane region" description="Helical" evidence="1">
    <location>
        <begin position="90"/>
        <end position="111"/>
    </location>
</feature>
<evidence type="ECO:0000313" key="2">
    <source>
        <dbReference type="EMBL" id="MDA2811067.1"/>
    </source>
</evidence>
<dbReference type="Proteomes" id="UP001527866">
    <property type="component" value="Unassembled WGS sequence"/>
</dbReference>
<proteinExistence type="predicted"/>
<reference evidence="2 3" key="1">
    <citation type="submission" date="2023-01" db="EMBL/GenBank/DDBJ databases">
        <title>Draft genome sequence of Nocardiopsis sp. RSe5-2 isolated from halophytes.</title>
        <authorList>
            <person name="Duangmal K."/>
            <person name="Chantavorakit T."/>
        </authorList>
    </citation>
    <scope>NUCLEOTIDE SEQUENCE [LARGE SCALE GENOMIC DNA]</scope>
    <source>
        <strain evidence="2 3">RSe5-2</strain>
    </source>
</reference>
<organism evidence="2 3">
    <name type="scientific">Nocardiopsis endophytica</name>
    <dbReference type="NCBI Taxonomy" id="3018445"/>
    <lineage>
        <taxon>Bacteria</taxon>
        <taxon>Bacillati</taxon>
        <taxon>Actinomycetota</taxon>
        <taxon>Actinomycetes</taxon>
        <taxon>Streptosporangiales</taxon>
        <taxon>Nocardiopsidaceae</taxon>
        <taxon>Nocardiopsis</taxon>
    </lineage>
</organism>
<accession>A0ABT4U293</accession>
<feature type="transmembrane region" description="Helical" evidence="1">
    <location>
        <begin position="54"/>
        <end position="78"/>
    </location>
</feature>
<keyword evidence="1" id="KW-0472">Membrane</keyword>
<comment type="caution">
    <text evidence="2">The sequence shown here is derived from an EMBL/GenBank/DDBJ whole genome shotgun (WGS) entry which is preliminary data.</text>
</comment>
<protein>
    <submittedName>
        <fullName evidence="2">Uncharacterized protein</fullName>
    </submittedName>
</protein>
<keyword evidence="1" id="KW-1133">Transmembrane helix</keyword>
<feature type="transmembrane region" description="Helical" evidence="1">
    <location>
        <begin position="117"/>
        <end position="137"/>
    </location>
</feature>
<evidence type="ECO:0000256" key="1">
    <source>
        <dbReference type="SAM" id="Phobius"/>
    </source>
</evidence>
<sequence length="144" mass="13132">MRTFGWCSAVVAGGFVVTLVGYTLIGAVAALSAVPPDAAALDGAEPGTGAAGGAATVSGALSAVALAVLTAVAAALGAALARRKGETGTAVSAVVGAFGPLAAVAAALVLFLDGGGLVSAAALHAGAALLGSGVGSVPGARAPR</sequence>
<keyword evidence="1" id="KW-0812">Transmembrane</keyword>
<dbReference type="EMBL" id="JAQFWQ010000023">
    <property type="protein sequence ID" value="MDA2811067.1"/>
    <property type="molecule type" value="Genomic_DNA"/>
</dbReference>
<dbReference type="RefSeq" id="WP_270685532.1">
    <property type="nucleotide sequence ID" value="NZ_JAQFWQ010000023.1"/>
</dbReference>
<gene>
    <name evidence="2" type="ORF">O4J56_10505</name>
</gene>
<feature type="transmembrane region" description="Helical" evidence="1">
    <location>
        <begin position="7"/>
        <end position="34"/>
    </location>
</feature>
<name>A0ABT4U293_9ACTN</name>